<gene>
    <name evidence="1" type="ORF">ACOLOM_LOCUS7063</name>
</gene>
<keyword evidence="2" id="KW-1185">Reference proteome</keyword>
<evidence type="ECO:0000313" key="1">
    <source>
        <dbReference type="EMBL" id="CAG8612526.1"/>
    </source>
</evidence>
<protein>
    <submittedName>
        <fullName evidence="1">9206_t:CDS:1</fullName>
    </submittedName>
</protein>
<evidence type="ECO:0000313" key="2">
    <source>
        <dbReference type="Proteomes" id="UP000789525"/>
    </source>
</evidence>
<feature type="non-terminal residue" evidence="1">
    <location>
        <position position="125"/>
    </location>
</feature>
<name>A0ACA9MUE0_9GLOM</name>
<dbReference type="EMBL" id="CAJVPT010015546">
    <property type="protein sequence ID" value="CAG8612526.1"/>
    <property type="molecule type" value="Genomic_DNA"/>
</dbReference>
<dbReference type="Proteomes" id="UP000789525">
    <property type="component" value="Unassembled WGS sequence"/>
</dbReference>
<reference evidence="1" key="1">
    <citation type="submission" date="2021-06" db="EMBL/GenBank/DDBJ databases">
        <authorList>
            <person name="Kallberg Y."/>
            <person name="Tangrot J."/>
            <person name="Rosling A."/>
        </authorList>
    </citation>
    <scope>NUCLEOTIDE SEQUENCE</scope>
    <source>
        <strain evidence="1">CL356</strain>
    </source>
</reference>
<accession>A0ACA9MUE0</accession>
<proteinExistence type="predicted"/>
<comment type="caution">
    <text evidence="1">The sequence shown here is derived from an EMBL/GenBank/DDBJ whole genome shotgun (WGS) entry which is preliminary data.</text>
</comment>
<organism evidence="1 2">
    <name type="scientific">Acaulospora colombiana</name>
    <dbReference type="NCBI Taxonomy" id="27376"/>
    <lineage>
        <taxon>Eukaryota</taxon>
        <taxon>Fungi</taxon>
        <taxon>Fungi incertae sedis</taxon>
        <taxon>Mucoromycota</taxon>
        <taxon>Glomeromycotina</taxon>
        <taxon>Glomeromycetes</taxon>
        <taxon>Diversisporales</taxon>
        <taxon>Acaulosporaceae</taxon>
        <taxon>Acaulospora</taxon>
    </lineage>
</organism>
<sequence length="125" mass="14668">MDYMHMRDKQLEKQVKLIRDNTIKTQYSDQTQSRFFETNTSVMKISNILNDTEKSHSTIVPSYDSTPPPRPREITLTTPQKPTLCDQTMQYLVRHFSVNVDKQCVIMKADKVDTFPKGIRNWLVD</sequence>